<dbReference type="OMA" id="VTSRWEI"/>
<dbReference type="GO" id="GO:0016020">
    <property type="term" value="C:membrane"/>
    <property type="evidence" value="ECO:0000318"/>
    <property type="project" value="GO_Central"/>
</dbReference>
<feature type="transmembrane region" description="Helical" evidence="4">
    <location>
        <begin position="206"/>
        <end position="227"/>
    </location>
</feature>
<dbReference type="OrthoDB" id="110174at2759"/>
<feature type="transmembrane region" description="Helical" evidence="4">
    <location>
        <begin position="174"/>
        <end position="194"/>
    </location>
</feature>
<reference evidence="5" key="1">
    <citation type="journal article" date="2020" name="Nat. Ecol. Evol.">
        <title>Deeply conserved synteny resolves early events in vertebrate evolution.</title>
        <authorList>
            <person name="Simakov O."/>
            <person name="Marletaz F."/>
            <person name="Yue J.X."/>
            <person name="O'Connell B."/>
            <person name="Jenkins J."/>
            <person name="Brandt A."/>
            <person name="Calef R."/>
            <person name="Tung C.H."/>
            <person name="Huang T.K."/>
            <person name="Schmutz J."/>
            <person name="Satoh N."/>
            <person name="Yu J.K."/>
            <person name="Putnam N.H."/>
            <person name="Green R.E."/>
            <person name="Rokhsar D.S."/>
        </authorList>
    </citation>
    <scope>NUCLEOTIDE SEQUENCE [LARGE SCALE GENOMIC DNA]</scope>
    <source>
        <strain evidence="5">S238N-H82</strain>
    </source>
</reference>
<name>A0A9J7N4P1_BRAFL</name>
<organism evidence="5 6">
    <name type="scientific">Branchiostoma floridae</name>
    <name type="common">Florida lancelet</name>
    <name type="synonym">Amphioxus</name>
    <dbReference type="NCBI Taxonomy" id="7739"/>
    <lineage>
        <taxon>Eukaryota</taxon>
        <taxon>Metazoa</taxon>
        <taxon>Chordata</taxon>
        <taxon>Cephalochordata</taxon>
        <taxon>Leptocardii</taxon>
        <taxon>Amphioxiformes</taxon>
        <taxon>Branchiostomatidae</taxon>
        <taxon>Branchiostoma</taxon>
    </lineage>
</organism>
<keyword evidence="4" id="KW-0812">Transmembrane</keyword>
<feature type="transmembrane region" description="Helical" evidence="4">
    <location>
        <begin position="98"/>
        <end position="118"/>
    </location>
</feature>
<evidence type="ECO:0000256" key="2">
    <source>
        <dbReference type="ARBA" id="ARBA00005794"/>
    </source>
</evidence>
<dbReference type="AlphaFoldDB" id="A0A9J7N4P1"/>
<dbReference type="PANTHER" id="PTHR21824:SF4">
    <property type="entry name" value="TRANSMEMBRANE PROTEIN 177"/>
    <property type="match status" value="1"/>
</dbReference>
<dbReference type="InterPro" id="IPR026620">
    <property type="entry name" value="TMEM177"/>
</dbReference>
<dbReference type="PANTHER" id="PTHR21824">
    <property type="entry name" value="TRANSMEMBRANE PROTEIN 177"/>
    <property type="match status" value="1"/>
</dbReference>
<dbReference type="RefSeq" id="XP_035689569.1">
    <property type="nucleotide sequence ID" value="XM_035833676.1"/>
</dbReference>
<feature type="transmembrane region" description="Helical" evidence="4">
    <location>
        <begin position="21"/>
        <end position="39"/>
    </location>
</feature>
<protein>
    <recommendedName>
        <fullName evidence="3">Transmembrane protein 177</fullName>
    </recommendedName>
</protein>
<comment type="similarity">
    <text evidence="2">Belongs to the TMEM177 family.</text>
</comment>
<dbReference type="KEGG" id="bfo:118424869"/>
<gene>
    <name evidence="6" type="primary">LOC118424869</name>
</gene>
<keyword evidence="4" id="KW-0472">Membrane</keyword>
<dbReference type="GeneID" id="118424869"/>
<evidence type="ECO:0000256" key="1">
    <source>
        <dbReference type="ARBA" id="ARBA00003998"/>
    </source>
</evidence>
<comment type="function">
    <text evidence="1">Plays a role in the early steps of cytochrome c oxidase subunit II (MT-CO2/COX2) maturation and is required for the stabilization of COX20 and the newly synthesized MT-CO2/COX2 protein.</text>
</comment>
<keyword evidence="4" id="KW-1133">Transmembrane helix</keyword>
<sequence>MEKSYSCDRASELLQHFVTKYRHVLLGASAVGVFAIKLAPHVAPQWYYPTVYQLWDQDGPVQLPLHHGNLFQEVSGKFGLNDAGKFKVFPLYGFYDPFSAGLSWLPGGVVLGVPSYFLNASKEDVQNKQITVSGKLLNFASEEGKQFCNSLVFSDSALKFAIGRELSMVKSNAALYQATLPPVCLVGTYAGILYSKQLLGLFQIPFRFRVALNILGGTIGLVVYYLLSDTMEHYFDHKADKVCAKLGREYAQGGMEFYDKLLLRNQALRVLLGRKGQKMYTPYGNVRPKSMFFMKHPQLTDRRRKVAEIYHFDFA</sequence>
<reference evidence="6" key="2">
    <citation type="submission" date="2025-08" db="UniProtKB">
        <authorList>
            <consortium name="RefSeq"/>
        </authorList>
    </citation>
    <scope>IDENTIFICATION</scope>
    <source>
        <strain evidence="6">S238N-H82</strain>
        <tissue evidence="6">Testes</tissue>
    </source>
</reference>
<proteinExistence type="inferred from homology"/>
<evidence type="ECO:0000256" key="4">
    <source>
        <dbReference type="SAM" id="Phobius"/>
    </source>
</evidence>
<dbReference type="Proteomes" id="UP000001554">
    <property type="component" value="Chromosome 10"/>
</dbReference>
<accession>A0A9J7N4P1</accession>
<evidence type="ECO:0000313" key="5">
    <source>
        <dbReference type="Proteomes" id="UP000001554"/>
    </source>
</evidence>
<evidence type="ECO:0000313" key="6">
    <source>
        <dbReference type="RefSeq" id="XP_035689569.1"/>
    </source>
</evidence>
<keyword evidence="5" id="KW-1185">Reference proteome</keyword>
<evidence type="ECO:0000256" key="3">
    <source>
        <dbReference type="ARBA" id="ARBA00014595"/>
    </source>
</evidence>